<evidence type="ECO:0000313" key="3">
    <source>
        <dbReference type="Proteomes" id="UP000653454"/>
    </source>
</evidence>
<proteinExistence type="predicted"/>
<evidence type="ECO:0000256" key="1">
    <source>
        <dbReference type="SAM" id="MobiDB-lite"/>
    </source>
</evidence>
<keyword evidence="3" id="KW-1185">Reference proteome</keyword>
<feature type="compositionally biased region" description="Basic residues" evidence="1">
    <location>
        <begin position="44"/>
        <end position="57"/>
    </location>
</feature>
<evidence type="ECO:0000313" key="2">
    <source>
        <dbReference type="EMBL" id="CAG9118831.1"/>
    </source>
</evidence>
<sequence>MILGKLNRESPPLAARRRWVTAFLTYKPAPAQRAPLADLTPARTHQKNSRRPRRRQLRGGWRSADARRPGSELPRDLHNAGSIGKRIATRPRHRTFKFGFHCNSSCQ</sequence>
<comment type="caution">
    <text evidence="2">The sequence shown here is derived from an EMBL/GenBank/DDBJ whole genome shotgun (WGS) entry which is preliminary data.</text>
</comment>
<reference evidence="2" key="1">
    <citation type="submission" date="2020-11" db="EMBL/GenBank/DDBJ databases">
        <authorList>
            <person name="Whiteford S."/>
        </authorList>
    </citation>
    <scope>NUCLEOTIDE SEQUENCE</scope>
</reference>
<gene>
    <name evidence="2" type="ORF">PLXY2_LOCUS6578</name>
</gene>
<feature type="compositionally biased region" description="Basic and acidic residues" evidence="1">
    <location>
        <begin position="64"/>
        <end position="78"/>
    </location>
</feature>
<name>A0A8S4ET64_PLUXY</name>
<accession>A0A8S4ET64</accession>
<feature type="region of interest" description="Disordered" evidence="1">
    <location>
        <begin position="31"/>
        <end position="90"/>
    </location>
</feature>
<dbReference type="Proteomes" id="UP000653454">
    <property type="component" value="Unassembled WGS sequence"/>
</dbReference>
<protein>
    <submittedName>
        <fullName evidence="2">(diamondback moth) hypothetical protein</fullName>
    </submittedName>
</protein>
<dbReference type="EMBL" id="CAJHNJ030000021">
    <property type="protein sequence ID" value="CAG9118831.1"/>
    <property type="molecule type" value="Genomic_DNA"/>
</dbReference>
<dbReference type="AlphaFoldDB" id="A0A8S4ET64"/>
<organism evidence="2 3">
    <name type="scientific">Plutella xylostella</name>
    <name type="common">Diamondback moth</name>
    <name type="synonym">Plutella maculipennis</name>
    <dbReference type="NCBI Taxonomy" id="51655"/>
    <lineage>
        <taxon>Eukaryota</taxon>
        <taxon>Metazoa</taxon>
        <taxon>Ecdysozoa</taxon>
        <taxon>Arthropoda</taxon>
        <taxon>Hexapoda</taxon>
        <taxon>Insecta</taxon>
        <taxon>Pterygota</taxon>
        <taxon>Neoptera</taxon>
        <taxon>Endopterygota</taxon>
        <taxon>Lepidoptera</taxon>
        <taxon>Glossata</taxon>
        <taxon>Ditrysia</taxon>
        <taxon>Yponomeutoidea</taxon>
        <taxon>Plutellidae</taxon>
        <taxon>Plutella</taxon>
    </lineage>
</organism>